<feature type="domain" description="Rad50/SbcC-type AAA" evidence="2">
    <location>
        <begin position="5"/>
        <end position="223"/>
    </location>
</feature>
<dbReference type="Pfam" id="PF13476">
    <property type="entry name" value="AAA_23"/>
    <property type="match status" value="1"/>
</dbReference>
<dbReference type="PANTHER" id="PTHR32114:SF2">
    <property type="entry name" value="ABC TRANSPORTER ABCH.3"/>
    <property type="match status" value="1"/>
</dbReference>
<accession>A0A2U2AJ56</accession>
<proteinExistence type="predicted"/>
<dbReference type="AlphaFoldDB" id="A0A2U2AJ56"/>
<feature type="coiled-coil region" evidence="1">
    <location>
        <begin position="341"/>
        <end position="454"/>
    </location>
</feature>
<dbReference type="Proteomes" id="UP000244948">
    <property type="component" value="Unassembled WGS sequence"/>
</dbReference>
<gene>
    <name evidence="3" type="ORF">DC082_08630</name>
</gene>
<feature type="coiled-coil region" evidence="1">
    <location>
        <begin position="562"/>
        <end position="600"/>
    </location>
</feature>
<keyword evidence="1" id="KW-0175">Coiled coil</keyword>
<comment type="caution">
    <text evidence="3">The sequence shown here is derived from an EMBL/GenBank/DDBJ whole genome shotgun (WGS) entry which is preliminary data.</text>
</comment>
<dbReference type="PANTHER" id="PTHR32114">
    <property type="entry name" value="ABC TRANSPORTER ABCH.3"/>
    <property type="match status" value="1"/>
</dbReference>
<name>A0A2U2AJ56_9GAMM</name>
<keyword evidence="4" id="KW-1185">Reference proteome</keyword>
<feature type="coiled-coil region" evidence="1">
    <location>
        <begin position="716"/>
        <end position="771"/>
    </location>
</feature>
<dbReference type="Gene3D" id="3.40.50.300">
    <property type="entry name" value="P-loop containing nucleotide triphosphate hydrolases"/>
    <property type="match status" value="2"/>
</dbReference>
<reference evidence="3 4" key="1">
    <citation type="journal article" date="2018" name="Genome Announc.">
        <title>Ignatzschineria cameli sp. nov., isolated from necrotic foot tissue of dromedaries (Camelus dromedarius) and associated maggots (Wohlfahrtia species) in Dubai.</title>
        <authorList>
            <person name="Tsang C.C."/>
            <person name="Tang J.Y."/>
            <person name="Fong J.Y."/>
            <person name="Kinne J."/>
            <person name="Lee H.H."/>
            <person name="Joseph M."/>
            <person name="Jose S."/>
            <person name="Schuster R.K."/>
            <person name="Tang Y."/>
            <person name="Sivakumar S."/>
            <person name="Chen J.H."/>
            <person name="Teng J.L."/>
            <person name="Lau S.K."/>
            <person name="Wernery U."/>
            <person name="Woo P.C."/>
        </authorList>
    </citation>
    <scope>NUCLEOTIDE SEQUENCE [LARGE SCALE GENOMIC DNA]</scope>
    <source>
        <strain evidence="3 4">KCTC 22643</strain>
    </source>
</reference>
<dbReference type="RefSeq" id="WP_109236623.1">
    <property type="nucleotide sequence ID" value="NZ_BMXZ01000004.1"/>
</dbReference>
<organism evidence="3 4">
    <name type="scientific">Ignatzschineria indica</name>
    <dbReference type="NCBI Taxonomy" id="472583"/>
    <lineage>
        <taxon>Bacteria</taxon>
        <taxon>Pseudomonadati</taxon>
        <taxon>Pseudomonadota</taxon>
        <taxon>Gammaproteobacteria</taxon>
        <taxon>Cardiobacteriales</taxon>
        <taxon>Ignatzschineriaceae</taxon>
        <taxon>Ignatzschineria</taxon>
    </lineage>
</organism>
<evidence type="ECO:0000256" key="1">
    <source>
        <dbReference type="SAM" id="Coils"/>
    </source>
</evidence>
<sequence length="1076" mass="123182">MRPIQLTLTAFGPYHGTEVIDFRKLAPHNLFVISGKTGAGKTTIFDGISYALFGEASGLDRQDATLSLRSDFAIDDEPTTAELIFELKGKEYRIFRQLPYRKTGNKTITQGKAELYALNHDGPQSDLFAEIPLVERQIPNMVNPKIEELLGLNRDQFNQLVMLPQGEYQRFLTSKTTDKEAILRTVFNTERYQTVVENLKMSADHSKEKVREIQSGYNALIQSIYRQLPPRESPFFEHFQEKSEIQINSFQALEGLAVEVAFYQAEERTICKEITQQEIIIEAEQERLIESRALNAKFQELEDAEKNLQALSAQQLAVDSLKHSVALAEKALSMEKFANDAFRLRREYTEAQKALAVAQERFKEAEIEYQNALEQHQLAQKEEDLITALSEEVTLLESREREIETLAQYQTTISQSREQITQIQQEINRLSDIIREEQTKKSDCQQRIKNAESNSDPIAQYQRLHRDFEHFSTLLEKQKREQATLLSLEEEKTRRTTALENAQKEQKDAATKFYQQQALTLAHTLEDGKPCPVCGSLQHPNKIDGEDAHIADEDSINPQHQFEMANQNLIAAQRQYDQLLNREKEIEERAQQVSQDLEESWQKMTTFSQQERDEIAPLALQISTYEMMVSSLASNRQKVQSAFDNSQKSLQLLRTLRPELEAIETALMQHQRELDQVRESYQEKRNYLTEMESALKSILQNIPEELRDPQAYRTYLDQQKSALTTLKAQLKLAEKRLQEAEKERALLFQKLEQHQIQKKKLSQDSKKAEEDFTQALIQASFIKKSNDGTEEADEAQFIAAQQQIPHLAENRDKVVEFERHYLIANEKVNALSLTLAGKAPIELSELEQKVNSNKEKLAKLQSRLHINQQLITQIKQTIAGINEISSALEAARARHEKTVEVYDLVRGQNSSRISLERFILIEYFEMIIHAANFRLYQMSHGQFQFIRSEDIAARNVQSGLDLNIYDAYTGENRDVKTLSGGEKFKASLSLSLGMADVIQSHKGGVSIDTLFIDEGFGALDEESLLQAIDVLIELQASGRMIGVISHVEELKQALPARIEVTKTKSGYSKTAIIHHQ</sequence>
<dbReference type="GO" id="GO:0006302">
    <property type="term" value="P:double-strand break repair"/>
    <property type="evidence" value="ECO:0007669"/>
    <property type="project" value="InterPro"/>
</dbReference>
<dbReference type="InterPro" id="IPR038729">
    <property type="entry name" value="Rad50/SbcC_AAA"/>
</dbReference>
<dbReference type="InterPro" id="IPR027417">
    <property type="entry name" value="P-loop_NTPase"/>
</dbReference>
<protein>
    <recommendedName>
        <fullName evidence="2">Rad50/SbcC-type AAA domain-containing protein</fullName>
    </recommendedName>
</protein>
<dbReference type="EMBL" id="QEWR01000004">
    <property type="protein sequence ID" value="PWD82677.1"/>
    <property type="molecule type" value="Genomic_DNA"/>
</dbReference>
<evidence type="ECO:0000259" key="2">
    <source>
        <dbReference type="Pfam" id="PF13476"/>
    </source>
</evidence>
<dbReference type="GO" id="GO:0016887">
    <property type="term" value="F:ATP hydrolysis activity"/>
    <property type="evidence" value="ECO:0007669"/>
    <property type="project" value="InterPro"/>
</dbReference>
<feature type="coiled-coil region" evidence="1">
    <location>
        <begin position="660"/>
        <end position="687"/>
    </location>
</feature>
<evidence type="ECO:0000313" key="4">
    <source>
        <dbReference type="Proteomes" id="UP000244948"/>
    </source>
</evidence>
<dbReference type="Pfam" id="PF13558">
    <property type="entry name" value="SbcC_Walker_B"/>
    <property type="match status" value="1"/>
</dbReference>
<evidence type="ECO:0000313" key="3">
    <source>
        <dbReference type="EMBL" id="PWD82677.1"/>
    </source>
</evidence>
<dbReference type="SUPFAM" id="SSF52540">
    <property type="entry name" value="P-loop containing nucleoside triphosphate hydrolases"/>
    <property type="match status" value="1"/>
</dbReference>